<dbReference type="Proteomes" id="UP001605036">
    <property type="component" value="Unassembled WGS sequence"/>
</dbReference>
<evidence type="ECO:0000313" key="2">
    <source>
        <dbReference type="EMBL" id="KAL2613509.1"/>
    </source>
</evidence>
<feature type="region of interest" description="Disordered" evidence="1">
    <location>
        <begin position="33"/>
        <end position="57"/>
    </location>
</feature>
<name>A0ABD1XX42_9MARC</name>
<keyword evidence="3" id="KW-1185">Reference proteome</keyword>
<reference evidence="2 3" key="1">
    <citation type="submission" date="2024-09" db="EMBL/GenBank/DDBJ databases">
        <title>Chromosome-scale assembly of Riccia fluitans.</title>
        <authorList>
            <person name="Paukszto L."/>
            <person name="Sawicki J."/>
            <person name="Karawczyk K."/>
            <person name="Piernik-Szablinska J."/>
            <person name="Szczecinska M."/>
            <person name="Mazdziarz M."/>
        </authorList>
    </citation>
    <scope>NUCLEOTIDE SEQUENCE [LARGE SCALE GENOMIC DNA]</scope>
    <source>
        <strain evidence="2">Rf_01</strain>
        <tissue evidence="2">Aerial parts of the thallus</tissue>
    </source>
</reference>
<gene>
    <name evidence="2" type="ORF">R1flu_025201</name>
</gene>
<feature type="region of interest" description="Disordered" evidence="1">
    <location>
        <begin position="71"/>
        <end position="91"/>
    </location>
</feature>
<organism evidence="2 3">
    <name type="scientific">Riccia fluitans</name>
    <dbReference type="NCBI Taxonomy" id="41844"/>
    <lineage>
        <taxon>Eukaryota</taxon>
        <taxon>Viridiplantae</taxon>
        <taxon>Streptophyta</taxon>
        <taxon>Embryophyta</taxon>
        <taxon>Marchantiophyta</taxon>
        <taxon>Marchantiopsida</taxon>
        <taxon>Marchantiidae</taxon>
        <taxon>Marchantiales</taxon>
        <taxon>Ricciaceae</taxon>
        <taxon>Riccia</taxon>
    </lineage>
</organism>
<proteinExistence type="predicted"/>
<dbReference type="AlphaFoldDB" id="A0ABD1XX42"/>
<protein>
    <recommendedName>
        <fullName evidence="4">Lipoprotein</fullName>
    </recommendedName>
</protein>
<evidence type="ECO:0000313" key="3">
    <source>
        <dbReference type="Proteomes" id="UP001605036"/>
    </source>
</evidence>
<dbReference type="EMBL" id="JBHFFA010000007">
    <property type="protein sequence ID" value="KAL2613509.1"/>
    <property type="molecule type" value="Genomic_DNA"/>
</dbReference>
<sequence>MERKLSIAIMPISLLTSQGCLQRTKGLELEKESKAEANHVSTELEHPSVESNRSPTQENAILYIATTSPAQGSRIQKLEEDSGELGSSEKD</sequence>
<comment type="caution">
    <text evidence="2">The sequence shown here is derived from an EMBL/GenBank/DDBJ whole genome shotgun (WGS) entry which is preliminary data.</text>
</comment>
<evidence type="ECO:0008006" key="4">
    <source>
        <dbReference type="Google" id="ProtNLM"/>
    </source>
</evidence>
<dbReference type="PROSITE" id="PS51257">
    <property type="entry name" value="PROKAR_LIPOPROTEIN"/>
    <property type="match status" value="1"/>
</dbReference>
<accession>A0ABD1XX42</accession>
<feature type="compositionally biased region" description="Basic and acidic residues" evidence="1">
    <location>
        <begin position="33"/>
        <end position="48"/>
    </location>
</feature>
<evidence type="ECO:0000256" key="1">
    <source>
        <dbReference type="SAM" id="MobiDB-lite"/>
    </source>
</evidence>